<proteinExistence type="predicted"/>
<keyword evidence="4" id="KW-1185">Reference proteome</keyword>
<feature type="signal peptide" evidence="3">
    <location>
        <begin position="1"/>
        <end position="20"/>
    </location>
</feature>
<dbReference type="SMART" id="SM00365">
    <property type="entry name" value="LRR_SD22"/>
    <property type="match status" value="4"/>
</dbReference>
<organism evidence="4 5">
    <name type="scientific">Dinoponera quadriceps</name>
    <name type="common">South American ant</name>
    <dbReference type="NCBI Taxonomy" id="609295"/>
    <lineage>
        <taxon>Eukaryota</taxon>
        <taxon>Metazoa</taxon>
        <taxon>Ecdysozoa</taxon>
        <taxon>Arthropoda</taxon>
        <taxon>Hexapoda</taxon>
        <taxon>Insecta</taxon>
        <taxon>Pterygota</taxon>
        <taxon>Neoptera</taxon>
        <taxon>Endopterygota</taxon>
        <taxon>Hymenoptera</taxon>
        <taxon>Apocrita</taxon>
        <taxon>Aculeata</taxon>
        <taxon>Formicoidea</taxon>
        <taxon>Formicidae</taxon>
        <taxon>Ponerinae</taxon>
        <taxon>Ponerini</taxon>
        <taxon>Dinoponera</taxon>
    </lineage>
</organism>
<dbReference type="InterPro" id="IPR032675">
    <property type="entry name" value="LRR_dom_sf"/>
</dbReference>
<evidence type="ECO:0000256" key="3">
    <source>
        <dbReference type="SAM" id="SignalP"/>
    </source>
</evidence>
<dbReference type="PROSITE" id="PS51450">
    <property type="entry name" value="LRR"/>
    <property type="match status" value="5"/>
</dbReference>
<dbReference type="SUPFAM" id="SSF52058">
    <property type="entry name" value="L domain-like"/>
    <property type="match status" value="1"/>
</dbReference>
<dbReference type="PANTHER" id="PTHR45617">
    <property type="entry name" value="LEUCINE RICH REPEAT FAMILY PROTEIN"/>
    <property type="match status" value="1"/>
</dbReference>
<dbReference type="RefSeq" id="XP_014480364.1">
    <property type="nucleotide sequence ID" value="XM_014624878.1"/>
</dbReference>
<protein>
    <submittedName>
        <fullName evidence="5">Leucine-rich repeat-containing protein 15-like</fullName>
    </submittedName>
</protein>
<dbReference type="InterPro" id="IPR003591">
    <property type="entry name" value="Leu-rich_rpt_typical-subtyp"/>
</dbReference>
<sequence>MLRHFPLLLQVVVFVLSVSAVDQEEEASAGVPICADVDDFNICHYNGVLVNVTQRGSEDHLGICELDLLTIREDAFKNLTATHLYLDQGNRISGLKKESFRGLPRLTWLELDNNQVPLSGHLFSELGRLQSLSLKYNNIDRIPADSFAGLSSLVWLFLNNNNITSIDTDSFSNVIPELLCLWLTDNKITRVASGAFVGLTRLNRLYLSYNQLEDLPTDLFRGLNKLEILYLHNNRITNIPETLFRDLVELKVLYLQENKISTLDPGVFLGLSQLEELICDKNELSDVVVSTLSEGCSTCSHTFSPTLVPEQFVTVFLNMSSEAPINFRLPEPAILSRLAITLRTCRLRYLQKLLFT</sequence>
<name>A0A6P3XQQ3_DINQU</name>
<dbReference type="OrthoDB" id="676979at2759"/>
<reference evidence="5" key="1">
    <citation type="submission" date="2025-08" db="UniProtKB">
        <authorList>
            <consortium name="RefSeq"/>
        </authorList>
    </citation>
    <scope>IDENTIFICATION</scope>
</reference>
<dbReference type="InterPro" id="IPR001611">
    <property type="entry name" value="Leu-rich_rpt"/>
</dbReference>
<feature type="chain" id="PRO_5027627889" evidence="3">
    <location>
        <begin position="21"/>
        <end position="356"/>
    </location>
</feature>
<dbReference type="PANTHER" id="PTHR45617:SF170">
    <property type="entry name" value="MIP14966P"/>
    <property type="match status" value="1"/>
</dbReference>
<dbReference type="Pfam" id="PF00560">
    <property type="entry name" value="LRR_1"/>
    <property type="match status" value="1"/>
</dbReference>
<evidence type="ECO:0000313" key="4">
    <source>
        <dbReference type="Proteomes" id="UP000515204"/>
    </source>
</evidence>
<dbReference type="AlphaFoldDB" id="A0A6P3XQQ3"/>
<evidence type="ECO:0000256" key="2">
    <source>
        <dbReference type="ARBA" id="ARBA00022737"/>
    </source>
</evidence>
<dbReference type="Pfam" id="PF13855">
    <property type="entry name" value="LRR_8"/>
    <property type="match status" value="3"/>
</dbReference>
<dbReference type="SMART" id="SM00369">
    <property type="entry name" value="LRR_TYP"/>
    <property type="match status" value="7"/>
</dbReference>
<evidence type="ECO:0000313" key="5">
    <source>
        <dbReference type="RefSeq" id="XP_014480364.1"/>
    </source>
</evidence>
<evidence type="ECO:0000256" key="1">
    <source>
        <dbReference type="ARBA" id="ARBA00022614"/>
    </source>
</evidence>
<dbReference type="Proteomes" id="UP000515204">
    <property type="component" value="Unplaced"/>
</dbReference>
<keyword evidence="3" id="KW-0732">Signal</keyword>
<accession>A0A6P3XQQ3</accession>
<dbReference type="Gene3D" id="3.80.10.10">
    <property type="entry name" value="Ribonuclease Inhibitor"/>
    <property type="match status" value="3"/>
</dbReference>
<dbReference type="FunFam" id="3.80.10.10:FF:001164">
    <property type="entry name" value="GH01279p"/>
    <property type="match status" value="1"/>
</dbReference>
<gene>
    <name evidence="5" type="primary">LOC106747396</name>
</gene>
<dbReference type="KEGG" id="dqu:106747396"/>
<keyword evidence="2" id="KW-0677">Repeat</keyword>
<dbReference type="GeneID" id="106747396"/>
<keyword evidence="1" id="KW-0433">Leucine-rich repeat</keyword>